<name>A0A919S5W3_9ACTN</name>
<dbReference type="PANTHER" id="PTHR46796:SF12">
    <property type="entry name" value="HTH-TYPE DNA-BINDING TRANSCRIPTIONAL ACTIVATOR EUTR"/>
    <property type="match status" value="1"/>
</dbReference>
<dbReference type="EMBL" id="BOQL01000004">
    <property type="protein sequence ID" value="GIM63458.1"/>
    <property type="molecule type" value="Genomic_DNA"/>
</dbReference>
<dbReference type="GO" id="GO:0003700">
    <property type="term" value="F:DNA-binding transcription factor activity"/>
    <property type="evidence" value="ECO:0007669"/>
    <property type="project" value="InterPro"/>
</dbReference>
<keyword evidence="2" id="KW-0238">DNA-binding</keyword>
<sequence length="341" mass="36524">MDTAGAAGPEPGPGTPDGDVAVSASLRTADVEQASSFCRRMYYGPLEIKPAGSADEVTFSGEVAQIGPITIGEISYGVEMCLDSGNLETAYHVLAPLTGAVQVLHRGAATTADPSQAAVFRPVGDISLRWSADCRLISFKVDRLALERELDATLDRKVGSPLPLGATFGLAGGPGRSWLALVRLLLAETRQPDGLTHLPHLLRRWRELVISGLAQAVEHPFSEGLAGQPTARRPRTVKRTLDAMHAEPGRSFTAAELAGIAGVGIRVLQESFRQHVGVPPLTYLRRLRLEGVHAELTRAGPGQVSVSEVATRWGFTHLGRFAGAYRERYGVSPSQTLRDRL</sequence>
<gene>
    <name evidence="5" type="ORF">Aau02nite_04180</name>
</gene>
<dbReference type="GO" id="GO:0043565">
    <property type="term" value="F:sequence-specific DNA binding"/>
    <property type="evidence" value="ECO:0007669"/>
    <property type="project" value="InterPro"/>
</dbReference>
<accession>A0A919S5W3</accession>
<evidence type="ECO:0000313" key="6">
    <source>
        <dbReference type="Proteomes" id="UP000681340"/>
    </source>
</evidence>
<evidence type="ECO:0000259" key="4">
    <source>
        <dbReference type="PROSITE" id="PS01124"/>
    </source>
</evidence>
<evidence type="ECO:0000256" key="1">
    <source>
        <dbReference type="ARBA" id="ARBA00023015"/>
    </source>
</evidence>
<dbReference type="AlphaFoldDB" id="A0A919S5W3"/>
<dbReference type="InterPro" id="IPR018062">
    <property type="entry name" value="HTH_AraC-typ_CS"/>
</dbReference>
<dbReference type="Pfam" id="PF12833">
    <property type="entry name" value="HTH_18"/>
    <property type="match status" value="1"/>
</dbReference>
<protein>
    <submittedName>
        <fullName evidence="5">AraC family transcriptional regulator</fullName>
    </submittedName>
</protein>
<dbReference type="Proteomes" id="UP000681340">
    <property type="component" value="Unassembled WGS sequence"/>
</dbReference>
<evidence type="ECO:0000313" key="5">
    <source>
        <dbReference type="EMBL" id="GIM63458.1"/>
    </source>
</evidence>
<comment type="caution">
    <text evidence="5">The sequence shown here is derived from an EMBL/GenBank/DDBJ whole genome shotgun (WGS) entry which is preliminary data.</text>
</comment>
<proteinExistence type="predicted"/>
<dbReference type="Gene3D" id="1.10.10.60">
    <property type="entry name" value="Homeodomain-like"/>
    <property type="match status" value="1"/>
</dbReference>
<keyword evidence="3" id="KW-0804">Transcription</keyword>
<evidence type="ECO:0000256" key="2">
    <source>
        <dbReference type="ARBA" id="ARBA00023125"/>
    </source>
</evidence>
<feature type="domain" description="HTH araC/xylS-type" evidence="4">
    <location>
        <begin position="238"/>
        <end position="339"/>
    </location>
</feature>
<keyword evidence="1" id="KW-0805">Transcription regulation</keyword>
<dbReference type="RefSeq" id="WP_212986565.1">
    <property type="nucleotide sequence ID" value="NZ_BAABEA010000046.1"/>
</dbReference>
<dbReference type="Pfam" id="PF14525">
    <property type="entry name" value="AraC_binding_2"/>
    <property type="match status" value="1"/>
</dbReference>
<dbReference type="InterPro" id="IPR050204">
    <property type="entry name" value="AraC_XylS_family_regulators"/>
</dbReference>
<dbReference type="PROSITE" id="PS00041">
    <property type="entry name" value="HTH_ARAC_FAMILY_1"/>
    <property type="match status" value="1"/>
</dbReference>
<dbReference type="InterPro" id="IPR018060">
    <property type="entry name" value="HTH_AraC"/>
</dbReference>
<evidence type="ECO:0000256" key="3">
    <source>
        <dbReference type="ARBA" id="ARBA00023163"/>
    </source>
</evidence>
<dbReference type="PROSITE" id="PS01124">
    <property type="entry name" value="HTH_ARAC_FAMILY_2"/>
    <property type="match status" value="1"/>
</dbReference>
<keyword evidence="6" id="KW-1185">Reference proteome</keyword>
<dbReference type="PANTHER" id="PTHR46796">
    <property type="entry name" value="HTH-TYPE TRANSCRIPTIONAL ACTIVATOR RHAS-RELATED"/>
    <property type="match status" value="1"/>
</dbReference>
<dbReference type="SMART" id="SM00342">
    <property type="entry name" value="HTH_ARAC"/>
    <property type="match status" value="1"/>
</dbReference>
<dbReference type="InterPro" id="IPR009057">
    <property type="entry name" value="Homeodomain-like_sf"/>
</dbReference>
<dbReference type="SUPFAM" id="SSF46689">
    <property type="entry name" value="Homeodomain-like"/>
    <property type="match status" value="2"/>
</dbReference>
<organism evidence="5 6">
    <name type="scientific">Actinoplanes auranticolor</name>
    <dbReference type="NCBI Taxonomy" id="47988"/>
    <lineage>
        <taxon>Bacteria</taxon>
        <taxon>Bacillati</taxon>
        <taxon>Actinomycetota</taxon>
        <taxon>Actinomycetes</taxon>
        <taxon>Micromonosporales</taxon>
        <taxon>Micromonosporaceae</taxon>
        <taxon>Actinoplanes</taxon>
    </lineage>
</organism>
<dbReference type="InterPro" id="IPR035418">
    <property type="entry name" value="AraC-bd_2"/>
</dbReference>
<reference evidence="5" key="1">
    <citation type="submission" date="2021-03" db="EMBL/GenBank/DDBJ databases">
        <title>Whole genome shotgun sequence of Actinoplanes auranticolor NBRC 12245.</title>
        <authorList>
            <person name="Komaki H."/>
            <person name="Tamura T."/>
        </authorList>
    </citation>
    <scope>NUCLEOTIDE SEQUENCE</scope>
    <source>
        <strain evidence="5">NBRC 12245</strain>
    </source>
</reference>